<feature type="transmembrane region" description="Helical" evidence="22">
    <location>
        <begin position="24"/>
        <end position="47"/>
    </location>
</feature>
<dbReference type="GO" id="GO:0008955">
    <property type="term" value="F:peptidoglycan glycosyltransferase activity"/>
    <property type="evidence" value="ECO:0007669"/>
    <property type="project" value="UniProtKB-EC"/>
</dbReference>
<evidence type="ECO:0000256" key="13">
    <source>
        <dbReference type="ARBA" id="ARBA00023316"/>
    </source>
</evidence>
<dbReference type="GO" id="GO:0051301">
    <property type="term" value="P:cell division"/>
    <property type="evidence" value="ECO:0007669"/>
    <property type="project" value="UniProtKB-KW"/>
</dbReference>
<evidence type="ECO:0000256" key="6">
    <source>
        <dbReference type="ARBA" id="ARBA00022679"/>
    </source>
</evidence>
<dbReference type="GO" id="GO:0008360">
    <property type="term" value="P:regulation of cell shape"/>
    <property type="evidence" value="ECO:0007669"/>
    <property type="project" value="UniProtKB-KW"/>
</dbReference>
<feature type="transmembrane region" description="Helical" evidence="22">
    <location>
        <begin position="296"/>
        <end position="318"/>
    </location>
</feature>
<evidence type="ECO:0000256" key="14">
    <source>
        <dbReference type="ARBA" id="ARBA00032370"/>
    </source>
</evidence>
<keyword evidence="12" id="KW-0131">Cell cycle</keyword>
<dbReference type="PANTHER" id="PTHR30474:SF2">
    <property type="entry name" value="PEPTIDOGLYCAN GLYCOSYLTRANSFERASE FTSW-RELATED"/>
    <property type="match status" value="1"/>
</dbReference>
<keyword evidence="10 22" id="KW-1133">Transmembrane helix</keyword>
<comment type="similarity">
    <text evidence="16">Belongs to the SEDS family. FtsW subfamily.</text>
</comment>
<keyword evidence="4" id="KW-0132">Cell division</keyword>
<reference evidence="23 24" key="1">
    <citation type="submission" date="2018-04" db="EMBL/GenBank/DDBJ databases">
        <authorList>
            <person name="Eckel V.P."/>
            <person name="Vogel R.F."/>
        </authorList>
    </citation>
    <scope>NUCLEOTIDE SEQUENCE [LARGE SCALE GENOMIC DNA]</scope>
    <source>
        <strain evidence="24">TMW 2.1764</strain>
    </source>
</reference>
<evidence type="ECO:0000256" key="22">
    <source>
        <dbReference type="SAM" id="Phobius"/>
    </source>
</evidence>
<evidence type="ECO:0000256" key="2">
    <source>
        <dbReference type="ARBA" id="ARBA00004752"/>
    </source>
</evidence>
<evidence type="ECO:0000313" key="23">
    <source>
        <dbReference type="EMBL" id="KAE8128480.1"/>
    </source>
</evidence>
<evidence type="ECO:0000256" key="7">
    <source>
        <dbReference type="ARBA" id="ARBA00022692"/>
    </source>
</evidence>
<comment type="catalytic activity">
    <reaction evidence="20">
        <text>[GlcNAc-(1-&gt;4)-Mur2Ac(oyl-L-Ala-gamma-D-Glu-L-Lys-D-Ala-D-Ala)](n)-di-trans,octa-cis-undecaprenyl diphosphate + beta-D-GlcNAc-(1-&gt;4)-Mur2Ac(oyl-L-Ala-gamma-D-Glu-L-Lys-D-Ala-D-Ala)-di-trans,octa-cis-undecaprenyl diphosphate = [GlcNAc-(1-&gt;4)-Mur2Ac(oyl-L-Ala-gamma-D-Glu-L-Lys-D-Ala-D-Ala)](n+1)-di-trans,octa-cis-undecaprenyl diphosphate + di-trans,octa-cis-undecaprenyl diphosphate + H(+)</text>
        <dbReference type="Rhea" id="RHEA:23708"/>
        <dbReference type="Rhea" id="RHEA-COMP:9602"/>
        <dbReference type="Rhea" id="RHEA-COMP:9603"/>
        <dbReference type="ChEBI" id="CHEBI:15378"/>
        <dbReference type="ChEBI" id="CHEBI:58405"/>
        <dbReference type="ChEBI" id="CHEBI:60033"/>
        <dbReference type="ChEBI" id="CHEBI:78435"/>
        <dbReference type="EC" id="2.4.99.28"/>
    </reaction>
</comment>
<feature type="transmembrane region" description="Helical" evidence="22">
    <location>
        <begin position="169"/>
        <end position="199"/>
    </location>
</feature>
<protein>
    <recommendedName>
        <fullName evidence="17">Probable peptidoglycan glycosyltransferase FtsW</fullName>
        <ecNumber evidence="19">2.4.99.28</ecNumber>
    </recommendedName>
    <alternativeName>
        <fullName evidence="18">Cell division protein FtsW</fullName>
    </alternativeName>
    <alternativeName>
        <fullName evidence="15">Cell wall polymerase</fullName>
    </alternativeName>
    <alternativeName>
        <fullName evidence="14">Peptidoglycan polymerase</fullName>
    </alternativeName>
</protein>
<dbReference type="EMBL" id="QDAG01000005">
    <property type="protein sequence ID" value="KAE8128480.1"/>
    <property type="molecule type" value="Genomic_DNA"/>
</dbReference>
<dbReference type="Pfam" id="PF01098">
    <property type="entry name" value="FTSW_RODA_SPOVE"/>
    <property type="match status" value="1"/>
</dbReference>
<feature type="transmembrane region" description="Helical" evidence="22">
    <location>
        <begin position="67"/>
        <end position="86"/>
    </location>
</feature>
<name>A0A5N6S1U2_9BIFI</name>
<dbReference type="EC" id="2.4.99.28" evidence="19"/>
<comment type="subcellular location">
    <subcellularLocation>
        <location evidence="1">Cell membrane</location>
        <topology evidence="1">Multi-pass membrane protein</topology>
    </subcellularLocation>
</comment>
<dbReference type="GO" id="GO:0005886">
    <property type="term" value="C:plasma membrane"/>
    <property type="evidence" value="ECO:0007669"/>
    <property type="project" value="UniProtKB-SubCell"/>
</dbReference>
<evidence type="ECO:0000256" key="5">
    <source>
        <dbReference type="ARBA" id="ARBA00022676"/>
    </source>
</evidence>
<dbReference type="GO" id="GO:0015648">
    <property type="term" value="F:lipid-linked peptidoglycan transporter activity"/>
    <property type="evidence" value="ECO:0007669"/>
    <property type="project" value="TreeGrafter"/>
</dbReference>
<accession>A0A5N6S1U2</accession>
<dbReference type="GO" id="GO:0009252">
    <property type="term" value="P:peptidoglycan biosynthetic process"/>
    <property type="evidence" value="ECO:0007669"/>
    <property type="project" value="UniProtKB-KW"/>
</dbReference>
<feature type="transmembrane region" description="Helical" evidence="22">
    <location>
        <begin position="325"/>
        <end position="351"/>
    </location>
</feature>
<dbReference type="RefSeq" id="WP_152580832.1">
    <property type="nucleotide sequence ID" value="NZ_JALCCS010000019.1"/>
</dbReference>
<comment type="pathway">
    <text evidence="2">Cell wall biogenesis; peptidoglycan biosynthesis.</text>
</comment>
<evidence type="ECO:0000256" key="1">
    <source>
        <dbReference type="ARBA" id="ARBA00004651"/>
    </source>
</evidence>
<evidence type="ECO:0000256" key="15">
    <source>
        <dbReference type="ARBA" id="ARBA00033270"/>
    </source>
</evidence>
<keyword evidence="24" id="KW-1185">Reference proteome</keyword>
<evidence type="ECO:0000256" key="11">
    <source>
        <dbReference type="ARBA" id="ARBA00023136"/>
    </source>
</evidence>
<feature type="transmembrane region" description="Helical" evidence="22">
    <location>
        <begin position="206"/>
        <end position="223"/>
    </location>
</feature>
<evidence type="ECO:0000256" key="8">
    <source>
        <dbReference type="ARBA" id="ARBA00022960"/>
    </source>
</evidence>
<evidence type="ECO:0000256" key="3">
    <source>
        <dbReference type="ARBA" id="ARBA00022475"/>
    </source>
</evidence>
<feature type="transmembrane region" description="Helical" evidence="22">
    <location>
        <begin position="93"/>
        <end position="113"/>
    </location>
</feature>
<keyword evidence="8" id="KW-0133">Cell shape</keyword>
<dbReference type="InterPro" id="IPR001182">
    <property type="entry name" value="FtsW/RodA"/>
</dbReference>
<dbReference type="InterPro" id="IPR013437">
    <property type="entry name" value="FtsW"/>
</dbReference>
<dbReference type="OrthoDB" id="9768187at2"/>
<evidence type="ECO:0000256" key="12">
    <source>
        <dbReference type="ARBA" id="ARBA00023306"/>
    </source>
</evidence>
<dbReference type="PANTHER" id="PTHR30474">
    <property type="entry name" value="CELL CYCLE PROTEIN"/>
    <property type="match status" value="1"/>
</dbReference>
<gene>
    <name evidence="23" type="primary">ftsW</name>
    <name evidence="23" type="ORF">DDE84_05350</name>
</gene>
<evidence type="ECO:0000313" key="24">
    <source>
        <dbReference type="Proteomes" id="UP000325415"/>
    </source>
</evidence>
<keyword evidence="3" id="KW-1003">Cell membrane</keyword>
<dbReference type="GO" id="GO:0032153">
    <property type="term" value="C:cell division site"/>
    <property type="evidence" value="ECO:0007669"/>
    <property type="project" value="TreeGrafter"/>
</dbReference>
<keyword evidence="6" id="KW-0808">Transferase</keyword>
<comment type="function">
    <text evidence="21">Peptidoglycan polymerase that is essential for cell division.</text>
</comment>
<keyword evidence="7 22" id="KW-0812">Transmembrane</keyword>
<evidence type="ECO:0000256" key="16">
    <source>
        <dbReference type="ARBA" id="ARBA00038053"/>
    </source>
</evidence>
<keyword evidence="5" id="KW-0328">Glycosyltransferase</keyword>
<feature type="transmembrane region" description="Helical" evidence="22">
    <location>
        <begin position="357"/>
        <end position="379"/>
    </location>
</feature>
<evidence type="ECO:0000256" key="19">
    <source>
        <dbReference type="ARBA" id="ARBA00044770"/>
    </source>
</evidence>
<evidence type="ECO:0000256" key="18">
    <source>
        <dbReference type="ARBA" id="ARBA00041418"/>
    </source>
</evidence>
<organism evidence="23 24">
    <name type="scientific">Bifidobacterium tibiigranuli</name>
    <dbReference type="NCBI Taxonomy" id="2172043"/>
    <lineage>
        <taxon>Bacteria</taxon>
        <taxon>Bacillati</taxon>
        <taxon>Actinomycetota</taxon>
        <taxon>Actinomycetes</taxon>
        <taxon>Bifidobacteriales</taxon>
        <taxon>Bifidobacteriaceae</taxon>
        <taxon>Bifidobacterium</taxon>
    </lineage>
</organism>
<evidence type="ECO:0000256" key="20">
    <source>
        <dbReference type="ARBA" id="ARBA00049902"/>
    </source>
</evidence>
<evidence type="ECO:0000256" key="4">
    <source>
        <dbReference type="ARBA" id="ARBA00022618"/>
    </source>
</evidence>
<dbReference type="GeneID" id="78127108"/>
<proteinExistence type="inferred from homology"/>
<dbReference type="GO" id="GO:0071555">
    <property type="term" value="P:cell wall organization"/>
    <property type="evidence" value="ECO:0007669"/>
    <property type="project" value="UniProtKB-KW"/>
</dbReference>
<sequence length="397" mass="42349">MHGGHDSNHDDRGSRGIRALSNPLWCYHGFRIAVVALTCFGVIMVFSSSSVTMISLGVSPWKQAISQGIYCVMGFVLGIIAAHVPLKTYRRFSFPLICCAIVLQLVTLTPLGVSVNGNAGWIGIPGVFTMQPAEVVKLSLCVWMPAAVERSTSRYEADGIKAYAKPAGVFALCLLSVMAGQDLGTAMILVFIGAVAMLIGGFPLRWFFGIVVLLVVFIVAFVVTSPNRMKRILAAYKPCTSDDVAGVCYQAIHAKYAMGSGGLLGVGIGNSREKWNYLPEAHNDFIFAIIGEETGFIGAVMVIVLFAILGWCLVCVALQMKNRYVAMVLVCIAMWLVGQALVNIMVVIGFLPVMGVPLPFVSAGGSSLIMCLIAAGVGVSMMRVHPQINAGTSTLNS</sequence>
<dbReference type="NCBIfam" id="TIGR02614">
    <property type="entry name" value="ftsW"/>
    <property type="match status" value="1"/>
</dbReference>
<evidence type="ECO:0000256" key="10">
    <source>
        <dbReference type="ARBA" id="ARBA00022989"/>
    </source>
</evidence>
<comment type="caution">
    <text evidence="23">The sequence shown here is derived from an EMBL/GenBank/DDBJ whole genome shotgun (WGS) entry which is preliminary data.</text>
</comment>
<keyword evidence="11 22" id="KW-0472">Membrane</keyword>
<dbReference type="Proteomes" id="UP000325415">
    <property type="component" value="Unassembled WGS sequence"/>
</dbReference>
<keyword evidence="9" id="KW-0573">Peptidoglycan synthesis</keyword>
<keyword evidence="13" id="KW-0961">Cell wall biogenesis/degradation</keyword>
<evidence type="ECO:0000256" key="9">
    <source>
        <dbReference type="ARBA" id="ARBA00022984"/>
    </source>
</evidence>
<evidence type="ECO:0000256" key="17">
    <source>
        <dbReference type="ARBA" id="ARBA00041185"/>
    </source>
</evidence>
<dbReference type="AlphaFoldDB" id="A0A5N6S1U2"/>
<evidence type="ECO:0000256" key="21">
    <source>
        <dbReference type="ARBA" id="ARBA00049966"/>
    </source>
</evidence>